<proteinExistence type="predicted"/>
<keyword evidence="2" id="KW-1185">Reference proteome</keyword>
<name>A0A4P9VRZ2_9GAMM</name>
<sequence length="213" mass="24407">MSNYAKWYLGIVILLGQAFVTYADDDCLIIPGQQVGSIKLNDSLSSVRKHIGKHNMLVEEIPLDEDTHLKHVTVYPENEEKQLVLQLDENERVEAIIIDRVTEDEVPCYHNKEGIVIGLTLRDIEKMNGKPFKLTGFDWDFQGTVSSWEDGHLENVMRGLAVRLLPDADDKYSEIVGEEIFMSSHPEMQQVNPTVNHIEVYKYKAKRQTQVSH</sequence>
<dbReference type="AlphaFoldDB" id="A0A4P9VRZ2"/>
<protein>
    <submittedName>
        <fullName evidence="1">Uncharacterized protein</fullName>
    </submittedName>
</protein>
<gene>
    <name evidence="1" type="ORF">B9G39_24615</name>
</gene>
<comment type="caution">
    <text evidence="1">The sequence shown here is derived from an EMBL/GenBank/DDBJ whole genome shotgun (WGS) entry which is preliminary data.</text>
</comment>
<dbReference type="EMBL" id="NDXW01000001">
    <property type="protein sequence ID" value="RDH46378.1"/>
    <property type="molecule type" value="Genomic_DNA"/>
</dbReference>
<organism evidence="1 2">
    <name type="scientific">Zooshikella ganghwensis</name>
    <dbReference type="NCBI Taxonomy" id="202772"/>
    <lineage>
        <taxon>Bacteria</taxon>
        <taxon>Pseudomonadati</taxon>
        <taxon>Pseudomonadota</taxon>
        <taxon>Gammaproteobacteria</taxon>
        <taxon>Oceanospirillales</taxon>
        <taxon>Zooshikellaceae</taxon>
        <taxon>Zooshikella</taxon>
    </lineage>
</organism>
<accession>A0A4P9VRZ2</accession>
<evidence type="ECO:0000313" key="1">
    <source>
        <dbReference type="EMBL" id="RDH46378.1"/>
    </source>
</evidence>
<dbReference type="RefSeq" id="WP_027708847.1">
    <property type="nucleotide sequence ID" value="NZ_NDXW01000001.1"/>
</dbReference>
<evidence type="ECO:0000313" key="2">
    <source>
        <dbReference type="Proteomes" id="UP000257039"/>
    </source>
</evidence>
<reference evidence="1 2" key="1">
    <citation type="submission" date="2017-04" db="EMBL/GenBank/DDBJ databases">
        <title>Draft genome sequence of Zooshikella ganghwensis VG4 isolated from Red Sea sediments.</title>
        <authorList>
            <person name="Rehman Z."/>
            <person name="Alam I."/>
            <person name="Kamau A."/>
            <person name="Bajic V."/>
            <person name="Leiknes T."/>
        </authorList>
    </citation>
    <scope>NUCLEOTIDE SEQUENCE [LARGE SCALE GENOMIC DNA]</scope>
    <source>
        <strain evidence="1 2">VG4</strain>
    </source>
</reference>
<dbReference type="Proteomes" id="UP000257039">
    <property type="component" value="Unassembled WGS sequence"/>
</dbReference>